<proteinExistence type="predicted"/>
<reference evidence="3" key="1">
    <citation type="journal article" date="2022" name="bioRxiv">
        <title>Sequencing and chromosome-scale assembly of the giantPleurodeles waltlgenome.</title>
        <authorList>
            <person name="Brown T."/>
            <person name="Elewa A."/>
            <person name="Iarovenko S."/>
            <person name="Subramanian E."/>
            <person name="Araus A.J."/>
            <person name="Petzold A."/>
            <person name="Susuki M."/>
            <person name="Suzuki K.-i.T."/>
            <person name="Hayashi T."/>
            <person name="Toyoda A."/>
            <person name="Oliveira C."/>
            <person name="Osipova E."/>
            <person name="Leigh N.D."/>
            <person name="Simon A."/>
            <person name="Yun M.H."/>
        </authorList>
    </citation>
    <scope>NUCLEOTIDE SEQUENCE</scope>
    <source>
        <strain evidence="3">20211129_DDA</strain>
        <tissue evidence="3">Liver</tissue>
    </source>
</reference>
<dbReference type="AlphaFoldDB" id="A0AAV7V0I9"/>
<feature type="transmembrane region" description="Helical" evidence="1">
    <location>
        <begin position="114"/>
        <end position="133"/>
    </location>
</feature>
<keyword evidence="1" id="KW-0472">Membrane</keyword>
<organism evidence="3 4">
    <name type="scientific">Pleurodeles waltl</name>
    <name type="common">Iberian ribbed newt</name>
    <dbReference type="NCBI Taxonomy" id="8319"/>
    <lineage>
        <taxon>Eukaryota</taxon>
        <taxon>Metazoa</taxon>
        <taxon>Chordata</taxon>
        <taxon>Craniata</taxon>
        <taxon>Vertebrata</taxon>
        <taxon>Euteleostomi</taxon>
        <taxon>Amphibia</taxon>
        <taxon>Batrachia</taxon>
        <taxon>Caudata</taxon>
        <taxon>Salamandroidea</taxon>
        <taxon>Salamandridae</taxon>
        <taxon>Pleurodelinae</taxon>
        <taxon>Pleurodeles</taxon>
    </lineage>
</organism>
<keyword evidence="2" id="KW-0732">Signal</keyword>
<keyword evidence="4" id="KW-1185">Reference proteome</keyword>
<protein>
    <submittedName>
        <fullName evidence="3">Uncharacterized protein</fullName>
    </submittedName>
</protein>
<evidence type="ECO:0000313" key="3">
    <source>
        <dbReference type="EMBL" id="KAJ1194914.1"/>
    </source>
</evidence>
<evidence type="ECO:0000313" key="4">
    <source>
        <dbReference type="Proteomes" id="UP001066276"/>
    </source>
</evidence>
<gene>
    <name evidence="3" type="ORF">NDU88_004199</name>
</gene>
<dbReference type="EMBL" id="JANPWB010000004">
    <property type="protein sequence ID" value="KAJ1194914.1"/>
    <property type="molecule type" value="Genomic_DNA"/>
</dbReference>
<feature type="chain" id="PRO_5043574718" evidence="2">
    <location>
        <begin position="25"/>
        <end position="169"/>
    </location>
</feature>
<name>A0AAV7V0I9_PLEWA</name>
<sequence length="169" mass="18645">MPPCLRAVALAAILVERVADIVVAHPLTLAVPHAVAALLLHSSTQHLSVQRQTHYEQAHLGDTYLMIVKCTTLKPATLLPTAEDGESHDCIQVVAITTILRPDLTDTLLPDADSILYCNVLLCWTIMVLYVFAMWHPSTSATRNAEEKRLGTLERAKERPLVDLTGIKY</sequence>
<accession>A0AAV7V0I9</accession>
<feature type="signal peptide" evidence="2">
    <location>
        <begin position="1"/>
        <end position="24"/>
    </location>
</feature>
<dbReference type="Proteomes" id="UP001066276">
    <property type="component" value="Chromosome 2_2"/>
</dbReference>
<evidence type="ECO:0000256" key="1">
    <source>
        <dbReference type="SAM" id="Phobius"/>
    </source>
</evidence>
<keyword evidence="1" id="KW-0812">Transmembrane</keyword>
<keyword evidence="1" id="KW-1133">Transmembrane helix</keyword>
<evidence type="ECO:0000256" key="2">
    <source>
        <dbReference type="SAM" id="SignalP"/>
    </source>
</evidence>
<comment type="caution">
    <text evidence="3">The sequence shown here is derived from an EMBL/GenBank/DDBJ whole genome shotgun (WGS) entry which is preliminary data.</text>
</comment>